<dbReference type="Pfam" id="PF14303">
    <property type="entry name" value="NAM-associated"/>
    <property type="match status" value="1"/>
</dbReference>
<keyword evidence="1" id="KW-0175">Coiled coil</keyword>
<comment type="caution">
    <text evidence="3">The sequence shown here is derived from an EMBL/GenBank/DDBJ whole genome shotgun (WGS) entry which is preliminary data.</text>
</comment>
<evidence type="ECO:0000313" key="3">
    <source>
        <dbReference type="EMBL" id="KAL0014403.1"/>
    </source>
</evidence>
<dbReference type="AlphaFoldDB" id="A0AAW2DUT0"/>
<name>A0AAW2DUT0_9ROSI</name>
<gene>
    <name evidence="3" type="ORF">SO802_001472</name>
</gene>
<accession>A0AAW2DUT0</accession>
<evidence type="ECO:0000256" key="1">
    <source>
        <dbReference type="SAM" id="Coils"/>
    </source>
</evidence>
<dbReference type="Proteomes" id="UP001459277">
    <property type="component" value="Unassembled WGS sequence"/>
</dbReference>
<sequence>MESRRDVTYTGLLNGDIEIDSQFLGTSQNTPLSVFDSPPQITNAKALYKETFKKPFLLEHCWLMLKDQPKWAMITEVRLRASVPPTPESTSIGLEDCGSGLGDTSNFERPIGKKAEKANRKNKATGKDVGEFLTKKLKFIEESQEHDKESLRIKAEKLRLGELRNNEKILIERERLRIEKESVEEKLKIEKERIMIERKKFEMQYMLEEERIMMKDTSALTGAQKTFYEQLQEEIMVASMNRSLFHKLLLDDSDEDEIIEELVMETSQPKRRRYIRCNHLAGHERLFLDYFALTPIYTPTLFRRRFRMKHSLFLHIQSKVEPYDSYFIQKRNSVNKLGLSSLQKITATFRMLAYGVSGDLIDEYVRIGETTALESLKKFVTAVIDVFSKEYLKKPNNEDIARLLAHGERRGFPAAQEACRKDVEHAFGVLQARFAIVRGLARFFHLETLQKLMKACIILHNMIVEDERDDNEVVDLDYEQIDGVDNTPLQVLCEQSDGFLAYIERHGCIRDREIHFQLQLDLIEHLWQLQGES</sequence>
<dbReference type="EMBL" id="JAZDWU010000001">
    <property type="protein sequence ID" value="KAL0014403.1"/>
    <property type="molecule type" value="Genomic_DNA"/>
</dbReference>
<feature type="coiled-coil region" evidence="1">
    <location>
        <begin position="166"/>
        <end position="200"/>
    </location>
</feature>
<proteinExistence type="predicted"/>
<organism evidence="3 4">
    <name type="scientific">Lithocarpus litseifolius</name>
    <dbReference type="NCBI Taxonomy" id="425828"/>
    <lineage>
        <taxon>Eukaryota</taxon>
        <taxon>Viridiplantae</taxon>
        <taxon>Streptophyta</taxon>
        <taxon>Embryophyta</taxon>
        <taxon>Tracheophyta</taxon>
        <taxon>Spermatophyta</taxon>
        <taxon>Magnoliopsida</taxon>
        <taxon>eudicotyledons</taxon>
        <taxon>Gunneridae</taxon>
        <taxon>Pentapetalae</taxon>
        <taxon>rosids</taxon>
        <taxon>fabids</taxon>
        <taxon>Fagales</taxon>
        <taxon>Fagaceae</taxon>
        <taxon>Lithocarpus</taxon>
    </lineage>
</organism>
<protein>
    <recommendedName>
        <fullName evidence="2">No apical meristem-associated C-terminal domain-containing protein</fullName>
    </recommendedName>
</protein>
<dbReference type="PANTHER" id="PTHR47150:SF7">
    <property type="entry name" value="NUCLEASE"/>
    <property type="match status" value="1"/>
</dbReference>
<keyword evidence="4" id="KW-1185">Reference proteome</keyword>
<evidence type="ECO:0000313" key="4">
    <source>
        <dbReference type="Proteomes" id="UP001459277"/>
    </source>
</evidence>
<reference evidence="3 4" key="1">
    <citation type="submission" date="2024-01" db="EMBL/GenBank/DDBJ databases">
        <title>A telomere-to-telomere, gap-free genome of sweet tea (Lithocarpus litseifolius).</title>
        <authorList>
            <person name="Zhou J."/>
        </authorList>
    </citation>
    <scope>NUCLEOTIDE SEQUENCE [LARGE SCALE GENOMIC DNA]</scope>
    <source>
        <strain evidence="3">Zhou-2022a</strain>
        <tissue evidence="3">Leaf</tissue>
    </source>
</reference>
<dbReference type="Pfam" id="PF04827">
    <property type="entry name" value="Plant_tran"/>
    <property type="match status" value="1"/>
</dbReference>
<dbReference type="InterPro" id="IPR006912">
    <property type="entry name" value="Harbinger_derived_prot"/>
</dbReference>
<dbReference type="PANTHER" id="PTHR47150">
    <property type="entry name" value="OS12G0169200 PROTEIN"/>
    <property type="match status" value="1"/>
</dbReference>
<evidence type="ECO:0000259" key="2">
    <source>
        <dbReference type="Pfam" id="PF14303"/>
    </source>
</evidence>
<feature type="domain" description="No apical meristem-associated C-terminal" evidence="2">
    <location>
        <begin position="54"/>
        <end position="170"/>
    </location>
</feature>
<dbReference type="InterPro" id="IPR029466">
    <property type="entry name" value="NAM-associated_C"/>
</dbReference>